<sequence length="257" mass="27819">MHHGACAVLRPGAPDAVRPLDAACFPLVPYANRIADGRFTHEGVSYDLPRNFGADHPHSLHGTGWLRPWFVAEQAADSVVLVHDHAGDAHWPWPFAAQQRLTLAPGSMTIDLSVRSLADSRVPAGLGLHPYFPCDDATRLAFTAGHAWLADADDLRTDAAPADRFGDWRDGAPVQGTTLIDNSYSPWNGEARIMQRDHVLHLAATGAPACHLYRPPEGGFFCLEPVSHLPDAINREGMALLAPGETLSLRLVLTIEG</sequence>
<dbReference type="GO" id="GO:0030246">
    <property type="term" value="F:carbohydrate binding"/>
    <property type="evidence" value="ECO:0007669"/>
    <property type="project" value="InterPro"/>
</dbReference>
<dbReference type="GO" id="GO:0016853">
    <property type="term" value="F:isomerase activity"/>
    <property type="evidence" value="ECO:0007669"/>
    <property type="project" value="InterPro"/>
</dbReference>
<evidence type="ECO:0000313" key="2">
    <source>
        <dbReference type="Proteomes" id="UP000030988"/>
    </source>
</evidence>
<accession>A0A0B2BZH3</accession>
<dbReference type="Proteomes" id="UP000030988">
    <property type="component" value="Unassembled WGS sequence"/>
</dbReference>
<dbReference type="STRING" id="1572751.PK98_11945"/>
<dbReference type="EMBL" id="JTDN01000002">
    <property type="protein sequence ID" value="KHL25101.1"/>
    <property type="molecule type" value="Genomic_DNA"/>
</dbReference>
<dbReference type="GO" id="GO:0005975">
    <property type="term" value="P:carbohydrate metabolic process"/>
    <property type="evidence" value="ECO:0007669"/>
    <property type="project" value="InterPro"/>
</dbReference>
<keyword evidence="2" id="KW-1185">Reference proteome</keyword>
<reference evidence="1 2" key="1">
    <citation type="submission" date="2014-11" db="EMBL/GenBank/DDBJ databases">
        <title>Draft genome sequence of Kirrobacter mercurialis.</title>
        <authorList>
            <person name="Coil D.A."/>
            <person name="Eisen J.A."/>
        </authorList>
    </citation>
    <scope>NUCLEOTIDE SEQUENCE [LARGE SCALE GENOMIC DNA]</scope>
    <source>
        <strain evidence="1 2">Coronado</strain>
    </source>
</reference>
<gene>
    <name evidence="1" type="ORF">PK98_11945</name>
</gene>
<organism evidence="1 2">
    <name type="scientific">Croceibacterium mercuriale</name>
    <dbReference type="NCBI Taxonomy" id="1572751"/>
    <lineage>
        <taxon>Bacteria</taxon>
        <taxon>Pseudomonadati</taxon>
        <taxon>Pseudomonadota</taxon>
        <taxon>Alphaproteobacteria</taxon>
        <taxon>Sphingomonadales</taxon>
        <taxon>Erythrobacteraceae</taxon>
        <taxon>Croceibacterium</taxon>
    </lineage>
</organism>
<dbReference type="AlphaFoldDB" id="A0A0B2BZH3"/>
<dbReference type="InterPro" id="IPR014718">
    <property type="entry name" value="GH-type_carb-bd"/>
</dbReference>
<evidence type="ECO:0000313" key="1">
    <source>
        <dbReference type="EMBL" id="KHL25101.1"/>
    </source>
</evidence>
<dbReference type="Gene3D" id="2.70.98.10">
    <property type="match status" value="1"/>
</dbReference>
<protein>
    <recommendedName>
        <fullName evidence="3">Epimerase</fullName>
    </recommendedName>
</protein>
<dbReference type="InterPro" id="IPR011013">
    <property type="entry name" value="Gal_mutarotase_sf_dom"/>
</dbReference>
<evidence type="ECO:0008006" key="3">
    <source>
        <dbReference type="Google" id="ProtNLM"/>
    </source>
</evidence>
<name>A0A0B2BZH3_9SPHN</name>
<dbReference type="SUPFAM" id="SSF74650">
    <property type="entry name" value="Galactose mutarotase-like"/>
    <property type="match status" value="1"/>
</dbReference>
<proteinExistence type="predicted"/>
<dbReference type="InterPro" id="IPR008183">
    <property type="entry name" value="Aldose_1/G6P_1-epimerase"/>
</dbReference>
<comment type="caution">
    <text evidence="1">The sequence shown here is derived from an EMBL/GenBank/DDBJ whole genome shotgun (WGS) entry which is preliminary data.</text>
</comment>
<dbReference type="Pfam" id="PF01263">
    <property type="entry name" value="Aldose_epim"/>
    <property type="match status" value="1"/>
</dbReference>
<dbReference type="CDD" id="cd09021">
    <property type="entry name" value="Aldose_epim_Ec_YphB"/>
    <property type="match status" value="1"/>
</dbReference>